<reference evidence="2" key="2">
    <citation type="journal article" date="2023" name="IMA Fungus">
        <title>Comparative genomic study of the Penicillium genus elucidates a diverse pangenome and 15 lateral gene transfer events.</title>
        <authorList>
            <person name="Petersen C."/>
            <person name="Sorensen T."/>
            <person name="Nielsen M.R."/>
            <person name="Sondergaard T.E."/>
            <person name="Sorensen J.L."/>
            <person name="Fitzpatrick D.A."/>
            <person name="Frisvad J.C."/>
            <person name="Nielsen K.L."/>
        </authorList>
    </citation>
    <scope>NUCLEOTIDE SEQUENCE</scope>
    <source>
        <strain evidence="2">IBT 21472</strain>
    </source>
</reference>
<keyword evidence="3" id="KW-1185">Reference proteome</keyword>
<reference evidence="2" key="1">
    <citation type="submission" date="2022-12" db="EMBL/GenBank/DDBJ databases">
        <authorList>
            <person name="Petersen C."/>
        </authorList>
    </citation>
    <scope>NUCLEOTIDE SEQUENCE</scope>
    <source>
        <strain evidence="2">IBT 21472</strain>
    </source>
</reference>
<gene>
    <name evidence="2" type="ORF">N7476_010415</name>
</gene>
<comment type="caution">
    <text evidence="2">The sequence shown here is derived from an EMBL/GenBank/DDBJ whole genome shotgun (WGS) entry which is preliminary data.</text>
</comment>
<proteinExistence type="predicted"/>
<evidence type="ECO:0000313" key="3">
    <source>
        <dbReference type="Proteomes" id="UP001147746"/>
    </source>
</evidence>
<evidence type="ECO:0000313" key="2">
    <source>
        <dbReference type="EMBL" id="KAJ5303616.1"/>
    </source>
</evidence>
<protein>
    <submittedName>
        <fullName evidence="2">Uncharacterized protein</fullName>
    </submittedName>
</protein>
<dbReference type="OrthoDB" id="5327538at2759"/>
<dbReference type="EMBL" id="JAPZBO010000009">
    <property type="protein sequence ID" value="KAJ5303616.1"/>
    <property type="molecule type" value="Genomic_DNA"/>
</dbReference>
<accession>A0A9W9U0U8</accession>
<feature type="compositionally biased region" description="Polar residues" evidence="1">
    <location>
        <begin position="139"/>
        <end position="151"/>
    </location>
</feature>
<evidence type="ECO:0000256" key="1">
    <source>
        <dbReference type="SAM" id="MobiDB-lite"/>
    </source>
</evidence>
<sequence>MESFPYEAGRPTGHFKLLEAYLQSSPRLKSLIFHWKARRTIAAFISNRAVPRFASTQCGRQGMRTSLRPMKFRSLQQVELVSATMDASQIGSFQIDHMHSIRDFKPSRHNPANTWDPALAPLTQLSGSEQWKTPKPTRAPSTRQSYSAHQELNQQQIQRAKKDGLRRLAKTRAPSSIRGRLDHVKRLLPSSVFWGW</sequence>
<dbReference type="AlphaFoldDB" id="A0A9W9U0U8"/>
<name>A0A9W9U0U8_9EURO</name>
<feature type="region of interest" description="Disordered" evidence="1">
    <location>
        <begin position="125"/>
        <end position="151"/>
    </location>
</feature>
<dbReference type="Proteomes" id="UP001147746">
    <property type="component" value="Unassembled WGS sequence"/>
</dbReference>
<organism evidence="2 3">
    <name type="scientific">Penicillium atrosanguineum</name>
    <dbReference type="NCBI Taxonomy" id="1132637"/>
    <lineage>
        <taxon>Eukaryota</taxon>
        <taxon>Fungi</taxon>
        <taxon>Dikarya</taxon>
        <taxon>Ascomycota</taxon>
        <taxon>Pezizomycotina</taxon>
        <taxon>Eurotiomycetes</taxon>
        <taxon>Eurotiomycetidae</taxon>
        <taxon>Eurotiales</taxon>
        <taxon>Aspergillaceae</taxon>
        <taxon>Penicillium</taxon>
    </lineage>
</organism>